<reference evidence="11" key="1">
    <citation type="submission" date="2020-05" db="EMBL/GenBank/DDBJ databases">
        <title>WGS assembly of Panicum virgatum.</title>
        <authorList>
            <person name="Lovell J.T."/>
            <person name="Jenkins J."/>
            <person name="Shu S."/>
            <person name="Juenger T.E."/>
            <person name="Schmutz J."/>
        </authorList>
    </citation>
    <scope>NUCLEOTIDE SEQUENCE</scope>
    <source>
        <strain evidence="11">AP13</strain>
    </source>
</reference>
<dbReference type="InterPro" id="IPR036955">
    <property type="entry name" value="AP2/ERF_dom_sf"/>
</dbReference>
<comment type="subcellular location">
    <subcellularLocation>
        <location evidence="1">Nucleus</location>
    </subcellularLocation>
</comment>
<comment type="caution">
    <text evidence="11">The sequence shown here is derived from an EMBL/GenBank/DDBJ whole genome shotgun (WGS) entry which is preliminary data.</text>
</comment>
<feature type="domain" description="AP2/ERF" evidence="10">
    <location>
        <begin position="140"/>
        <end position="198"/>
    </location>
</feature>
<dbReference type="Pfam" id="PF00847">
    <property type="entry name" value="AP2"/>
    <property type="match status" value="1"/>
</dbReference>
<comment type="similarity">
    <text evidence="8">Belongs to the AP2/ERF transcription factor family. ERF subfamily.</text>
</comment>
<keyword evidence="4" id="KW-0238">DNA-binding</keyword>
<dbReference type="SUPFAM" id="SSF54171">
    <property type="entry name" value="DNA-binding domain"/>
    <property type="match status" value="1"/>
</dbReference>
<dbReference type="InterPro" id="IPR016177">
    <property type="entry name" value="DNA-bd_dom_sf"/>
</dbReference>
<dbReference type="GO" id="GO:0000976">
    <property type="term" value="F:transcription cis-regulatory region binding"/>
    <property type="evidence" value="ECO:0007669"/>
    <property type="project" value="UniProtKB-ARBA"/>
</dbReference>
<dbReference type="FunFam" id="3.30.730.10:FF:000001">
    <property type="entry name" value="Ethylene-responsive transcription factor 2"/>
    <property type="match status" value="1"/>
</dbReference>
<evidence type="ECO:0000256" key="7">
    <source>
        <dbReference type="ARBA" id="ARBA00023242"/>
    </source>
</evidence>
<sequence length="329" mass="35374">MDFDGFALDFIREHLLDGGCGGVPGDSTGVPDDVTFPMLQTQPEFQSMSTLFLPPLRQQGYAHLTHEHEGAALAADAAASRAQHHEVPATVMIKFGSEPSSPVRPALTITVPPSPYAWAKSVVTAPVPAAAAAVDNDFRKYRGVRQRPWGKYAAEIRDPKRRGSRVWLGTYDTPIEAARAYDRAAFRMRGAKAILNFPNEVGTREADLWAPPQPPSAATQAAPANKRKRLQEERDVEVLAVINKVVKIEMPSSSSTRSTSPSSMSTRETTASASSTVTSTTTEAAGAGADWLPVTPSSGSWDQYWEALLGGLPPLSPHPAMGFPQLTVN</sequence>
<keyword evidence="5" id="KW-0010">Activator</keyword>
<evidence type="ECO:0000256" key="5">
    <source>
        <dbReference type="ARBA" id="ARBA00023159"/>
    </source>
</evidence>
<dbReference type="GO" id="GO:0009873">
    <property type="term" value="P:ethylene-activated signaling pathway"/>
    <property type="evidence" value="ECO:0007669"/>
    <property type="project" value="UniProtKB-KW"/>
</dbReference>
<gene>
    <name evidence="11" type="ORF">PVAP13_7NG270300</name>
</gene>
<name>A0A8T0PZ29_PANVG</name>
<proteinExistence type="inferred from homology"/>
<keyword evidence="2" id="KW-0936">Ethylene signaling pathway</keyword>
<evidence type="ECO:0000259" key="10">
    <source>
        <dbReference type="PROSITE" id="PS51032"/>
    </source>
</evidence>
<organism evidence="11 12">
    <name type="scientific">Panicum virgatum</name>
    <name type="common">Blackwell switchgrass</name>
    <dbReference type="NCBI Taxonomy" id="38727"/>
    <lineage>
        <taxon>Eukaryota</taxon>
        <taxon>Viridiplantae</taxon>
        <taxon>Streptophyta</taxon>
        <taxon>Embryophyta</taxon>
        <taxon>Tracheophyta</taxon>
        <taxon>Spermatophyta</taxon>
        <taxon>Magnoliopsida</taxon>
        <taxon>Liliopsida</taxon>
        <taxon>Poales</taxon>
        <taxon>Poaceae</taxon>
        <taxon>PACMAD clade</taxon>
        <taxon>Panicoideae</taxon>
        <taxon>Panicodae</taxon>
        <taxon>Paniceae</taxon>
        <taxon>Panicinae</taxon>
        <taxon>Panicum</taxon>
        <taxon>Panicum sect. Hiantes</taxon>
    </lineage>
</organism>
<evidence type="ECO:0000256" key="6">
    <source>
        <dbReference type="ARBA" id="ARBA00023163"/>
    </source>
</evidence>
<evidence type="ECO:0000256" key="2">
    <source>
        <dbReference type="ARBA" id="ARBA00022745"/>
    </source>
</evidence>
<feature type="region of interest" description="Disordered" evidence="9">
    <location>
        <begin position="250"/>
        <end position="293"/>
    </location>
</feature>
<evidence type="ECO:0000256" key="4">
    <source>
        <dbReference type="ARBA" id="ARBA00023125"/>
    </source>
</evidence>
<dbReference type="GO" id="GO:0005634">
    <property type="term" value="C:nucleus"/>
    <property type="evidence" value="ECO:0007669"/>
    <property type="project" value="UniProtKB-SubCell"/>
</dbReference>
<feature type="compositionally biased region" description="Low complexity" evidence="9">
    <location>
        <begin position="250"/>
        <end position="289"/>
    </location>
</feature>
<evidence type="ECO:0000256" key="8">
    <source>
        <dbReference type="ARBA" id="ARBA00024343"/>
    </source>
</evidence>
<dbReference type="PROSITE" id="PS51032">
    <property type="entry name" value="AP2_ERF"/>
    <property type="match status" value="1"/>
</dbReference>
<keyword evidence="3" id="KW-0805">Transcription regulation</keyword>
<keyword evidence="6" id="KW-0804">Transcription</keyword>
<accession>A0A8T0PZ29</accession>
<dbReference type="PANTHER" id="PTHR31657:SF19">
    <property type="entry name" value="ETHYLENE-RESPONSIVE TRANSCRIPTION FACTOR ERF053"/>
    <property type="match status" value="1"/>
</dbReference>
<dbReference type="InterPro" id="IPR051758">
    <property type="entry name" value="ERF/AP2-like"/>
</dbReference>
<dbReference type="GO" id="GO:0003700">
    <property type="term" value="F:DNA-binding transcription factor activity"/>
    <property type="evidence" value="ECO:0007669"/>
    <property type="project" value="InterPro"/>
</dbReference>
<keyword evidence="12" id="KW-1185">Reference proteome</keyword>
<dbReference type="SMART" id="SM00380">
    <property type="entry name" value="AP2"/>
    <property type="match status" value="1"/>
</dbReference>
<evidence type="ECO:0000313" key="11">
    <source>
        <dbReference type="EMBL" id="KAG2567821.1"/>
    </source>
</evidence>
<dbReference type="PANTHER" id="PTHR31657">
    <property type="entry name" value="ETHYLENE-RESPONSIVE TRANSCRIPTION FACTOR ERF061"/>
    <property type="match status" value="1"/>
</dbReference>
<dbReference type="AlphaFoldDB" id="A0A8T0PZ29"/>
<evidence type="ECO:0000313" key="12">
    <source>
        <dbReference type="Proteomes" id="UP000823388"/>
    </source>
</evidence>
<keyword evidence="7" id="KW-0539">Nucleus</keyword>
<dbReference type="InterPro" id="IPR001471">
    <property type="entry name" value="AP2/ERF_dom"/>
</dbReference>
<dbReference type="CDD" id="cd00018">
    <property type="entry name" value="AP2"/>
    <property type="match status" value="1"/>
</dbReference>
<dbReference type="EMBL" id="CM029050">
    <property type="protein sequence ID" value="KAG2567821.1"/>
    <property type="molecule type" value="Genomic_DNA"/>
</dbReference>
<dbReference type="Proteomes" id="UP000823388">
    <property type="component" value="Chromosome 7N"/>
</dbReference>
<evidence type="ECO:0000256" key="9">
    <source>
        <dbReference type="SAM" id="MobiDB-lite"/>
    </source>
</evidence>
<dbReference type="OrthoDB" id="674504at2759"/>
<protein>
    <recommendedName>
        <fullName evidence="10">AP2/ERF domain-containing protein</fullName>
    </recommendedName>
</protein>
<dbReference type="Gene3D" id="3.30.730.10">
    <property type="entry name" value="AP2/ERF domain"/>
    <property type="match status" value="1"/>
</dbReference>
<feature type="region of interest" description="Disordered" evidence="9">
    <location>
        <begin position="205"/>
        <end position="230"/>
    </location>
</feature>
<evidence type="ECO:0000256" key="3">
    <source>
        <dbReference type="ARBA" id="ARBA00023015"/>
    </source>
</evidence>
<evidence type="ECO:0000256" key="1">
    <source>
        <dbReference type="ARBA" id="ARBA00004123"/>
    </source>
</evidence>
<dbReference type="PRINTS" id="PR00367">
    <property type="entry name" value="ETHRSPELEMNT"/>
</dbReference>